<dbReference type="InterPro" id="IPR006311">
    <property type="entry name" value="TAT_signal"/>
</dbReference>
<dbReference type="InterPro" id="IPR005586">
    <property type="entry name" value="ABC_trans_aux"/>
</dbReference>
<evidence type="ECO:0000259" key="1">
    <source>
        <dbReference type="Pfam" id="PF03886"/>
    </source>
</evidence>
<dbReference type="SUPFAM" id="SSF159594">
    <property type="entry name" value="XCC0632-like"/>
    <property type="match status" value="1"/>
</dbReference>
<dbReference type="Gene3D" id="3.40.50.10610">
    <property type="entry name" value="ABC-type transport auxiliary lipoprotein component"/>
    <property type="match status" value="1"/>
</dbReference>
<dbReference type="Pfam" id="PF03886">
    <property type="entry name" value="ABC_trans_aux"/>
    <property type="match status" value="1"/>
</dbReference>
<dbReference type="AlphaFoldDB" id="A0A918UUY3"/>
<evidence type="ECO:0000313" key="2">
    <source>
        <dbReference type="EMBL" id="GGZ36157.1"/>
    </source>
</evidence>
<feature type="domain" description="ABC-type transport auxiliary lipoprotein component" evidence="1">
    <location>
        <begin position="55"/>
        <end position="206"/>
    </location>
</feature>
<proteinExistence type="predicted"/>
<dbReference type="EMBL" id="BMZB01000003">
    <property type="protein sequence ID" value="GGZ36157.1"/>
    <property type="molecule type" value="Genomic_DNA"/>
</dbReference>
<dbReference type="PROSITE" id="PS51257">
    <property type="entry name" value="PROKAR_LIPOPROTEIN"/>
    <property type="match status" value="1"/>
</dbReference>
<gene>
    <name evidence="2" type="ORF">GCM10011273_23070</name>
</gene>
<protein>
    <recommendedName>
        <fullName evidence="1">ABC-type transport auxiliary lipoprotein component domain-containing protein</fullName>
    </recommendedName>
</protein>
<name>A0A918UUY3_9CAUL</name>
<dbReference type="Proteomes" id="UP000662572">
    <property type="component" value="Unassembled WGS sequence"/>
</dbReference>
<organism evidence="2 3">
    <name type="scientific">Asticcacaulis endophyticus</name>
    <dbReference type="NCBI Taxonomy" id="1395890"/>
    <lineage>
        <taxon>Bacteria</taxon>
        <taxon>Pseudomonadati</taxon>
        <taxon>Pseudomonadota</taxon>
        <taxon>Alphaproteobacteria</taxon>
        <taxon>Caulobacterales</taxon>
        <taxon>Caulobacteraceae</taxon>
        <taxon>Asticcacaulis</taxon>
    </lineage>
</organism>
<sequence length="226" mass="24238">MNRHMVSRRQLLTLGAVLTASTALGGCITLLPNVDPVQLYRFGFNADLLKSGNEVASEPVTGGEAAEVYISGINLPKAAAGDGILTTENSLVSYIEGARWASPADTLFESAVSEGFDRVAKHVRLSDRGRGAAKYRLDIQVRRFETAYAKRQPTVVIALDVTMVRLSNRTAVAHKYLSREVKAGSNRVGEIVPAYEEATTLMIADIVAFAEGTVKGQALVVQSPTS</sequence>
<evidence type="ECO:0000313" key="3">
    <source>
        <dbReference type="Proteomes" id="UP000662572"/>
    </source>
</evidence>
<dbReference type="RefSeq" id="WP_189486662.1">
    <property type="nucleotide sequence ID" value="NZ_BMZB01000003.1"/>
</dbReference>
<dbReference type="PROSITE" id="PS51318">
    <property type="entry name" value="TAT"/>
    <property type="match status" value="1"/>
</dbReference>
<reference evidence="2" key="2">
    <citation type="submission" date="2020-09" db="EMBL/GenBank/DDBJ databases">
        <authorList>
            <person name="Sun Q."/>
            <person name="Kim S."/>
        </authorList>
    </citation>
    <scope>NUCLEOTIDE SEQUENCE</scope>
    <source>
        <strain evidence="2">KCTC 32296</strain>
    </source>
</reference>
<accession>A0A918UUY3</accession>
<comment type="caution">
    <text evidence="2">The sequence shown here is derived from an EMBL/GenBank/DDBJ whole genome shotgun (WGS) entry which is preliminary data.</text>
</comment>
<reference evidence="2" key="1">
    <citation type="journal article" date="2014" name="Int. J. Syst. Evol. Microbiol.">
        <title>Complete genome sequence of Corynebacterium casei LMG S-19264T (=DSM 44701T), isolated from a smear-ripened cheese.</title>
        <authorList>
            <consortium name="US DOE Joint Genome Institute (JGI-PGF)"/>
            <person name="Walter F."/>
            <person name="Albersmeier A."/>
            <person name="Kalinowski J."/>
            <person name="Ruckert C."/>
        </authorList>
    </citation>
    <scope>NUCLEOTIDE SEQUENCE</scope>
    <source>
        <strain evidence="2">KCTC 32296</strain>
    </source>
</reference>
<keyword evidence="3" id="KW-1185">Reference proteome</keyword>